<organism evidence="3 4">
    <name type="scientific">Chitinophaga niastensis</name>
    <dbReference type="NCBI Taxonomy" id="536980"/>
    <lineage>
        <taxon>Bacteria</taxon>
        <taxon>Pseudomonadati</taxon>
        <taxon>Bacteroidota</taxon>
        <taxon>Chitinophagia</taxon>
        <taxon>Chitinophagales</taxon>
        <taxon>Chitinophagaceae</taxon>
        <taxon>Chitinophaga</taxon>
    </lineage>
</organism>
<keyword evidence="4" id="KW-1185">Reference proteome</keyword>
<accession>A0A2P8HRR7</accession>
<dbReference type="Gene3D" id="1.10.260.40">
    <property type="entry name" value="lambda repressor-like DNA-binding domains"/>
    <property type="match status" value="1"/>
</dbReference>
<dbReference type="SMART" id="SM00530">
    <property type="entry name" value="HTH_XRE"/>
    <property type="match status" value="1"/>
</dbReference>
<dbReference type="GO" id="GO:0003700">
    <property type="term" value="F:DNA-binding transcription factor activity"/>
    <property type="evidence" value="ECO:0007669"/>
    <property type="project" value="TreeGrafter"/>
</dbReference>
<evidence type="ECO:0000313" key="3">
    <source>
        <dbReference type="EMBL" id="PSL48920.1"/>
    </source>
</evidence>
<keyword evidence="1" id="KW-0238">DNA-binding</keyword>
<reference evidence="3 4" key="1">
    <citation type="submission" date="2018-03" db="EMBL/GenBank/DDBJ databases">
        <title>Genomic Encyclopedia of Archaeal and Bacterial Type Strains, Phase II (KMG-II): from individual species to whole genera.</title>
        <authorList>
            <person name="Goeker M."/>
        </authorList>
    </citation>
    <scope>NUCLEOTIDE SEQUENCE [LARGE SCALE GENOMIC DNA]</scope>
    <source>
        <strain evidence="3 4">DSM 24859</strain>
    </source>
</reference>
<dbReference type="InterPro" id="IPR013096">
    <property type="entry name" value="Cupin_2"/>
</dbReference>
<feature type="domain" description="HTH cro/C1-type" evidence="2">
    <location>
        <begin position="31"/>
        <end position="85"/>
    </location>
</feature>
<sequence length="212" mass="24307">MKVLCLPLSTYICLNTIYMTEDIIIQISNKIKEKRKSKGITIQELADKAQVSKGLISQIENNRTVPSLLVLINIIKALQLDMNEFFNEIDQQTQGAKVIIKQKASYQVFEKEPAKGFVYKRVLTKNVKNFPVDIVLLELKKGARRPHIVRTDAYEYKYIIKGSVEYLIDNEKYILEEGDSLFFDGRLGHKPANIGTDNALILVVYFFLDSDK</sequence>
<comment type="caution">
    <text evidence="3">The sequence shown here is derived from an EMBL/GenBank/DDBJ whole genome shotgun (WGS) entry which is preliminary data.</text>
</comment>
<dbReference type="InterPro" id="IPR014710">
    <property type="entry name" value="RmlC-like_jellyroll"/>
</dbReference>
<dbReference type="InterPro" id="IPR050807">
    <property type="entry name" value="TransReg_Diox_bact_type"/>
</dbReference>
<dbReference type="InterPro" id="IPR011051">
    <property type="entry name" value="RmlC_Cupin_sf"/>
</dbReference>
<dbReference type="Gene3D" id="2.60.120.10">
    <property type="entry name" value="Jelly Rolls"/>
    <property type="match status" value="1"/>
</dbReference>
<dbReference type="CDD" id="cd00093">
    <property type="entry name" value="HTH_XRE"/>
    <property type="match status" value="1"/>
</dbReference>
<protein>
    <submittedName>
        <fullName evidence="3">XRE family transcriptional regulator</fullName>
    </submittedName>
</protein>
<dbReference type="EMBL" id="PYAW01000001">
    <property type="protein sequence ID" value="PSL48920.1"/>
    <property type="molecule type" value="Genomic_DNA"/>
</dbReference>
<evidence type="ECO:0000313" key="4">
    <source>
        <dbReference type="Proteomes" id="UP000240971"/>
    </source>
</evidence>
<dbReference type="InterPro" id="IPR001387">
    <property type="entry name" value="Cro/C1-type_HTH"/>
</dbReference>
<proteinExistence type="predicted"/>
<dbReference type="PROSITE" id="PS50943">
    <property type="entry name" value="HTH_CROC1"/>
    <property type="match status" value="1"/>
</dbReference>
<dbReference type="Pfam" id="PF07883">
    <property type="entry name" value="Cupin_2"/>
    <property type="match status" value="1"/>
</dbReference>
<dbReference type="PANTHER" id="PTHR46797">
    <property type="entry name" value="HTH-TYPE TRANSCRIPTIONAL REGULATOR"/>
    <property type="match status" value="1"/>
</dbReference>
<dbReference type="AlphaFoldDB" id="A0A2P8HRR7"/>
<gene>
    <name evidence="3" type="ORF">CLV51_101249</name>
</gene>
<dbReference type="SUPFAM" id="SSF47413">
    <property type="entry name" value="lambda repressor-like DNA-binding domains"/>
    <property type="match status" value="1"/>
</dbReference>
<evidence type="ECO:0000256" key="1">
    <source>
        <dbReference type="ARBA" id="ARBA00023125"/>
    </source>
</evidence>
<dbReference type="GO" id="GO:0003677">
    <property type="term" value="F:DNA binding"/>
    <property type="evidence" value="ECO:0007669"/>
    <property type="project" value="UniProtKB-KW"/>
</dbReference>
<dbReference type="Proteomes" id="UP000240971">
    <property type="component" value="Unassembled WGS sequence"/>
</dbReference>
<dbReference type="CDD" id="cd02209">
    <property type="entry name" value="cupin_XRE_C"/>
    <property type="match status" value="1"/>
</dbReference>
<dbReference type="GO" id="GO:0005829">
    <property type="term" value="C:cytosol"/>
    <property type="evidence" value="ECO:0007669"/>
    <property type="project" value="TreeGrafter"/>
</dbReference>
<name>A0A2P8HRR7_CHINA</name>
<dbReference type="PANTHER" id="PTHR46797:SF1">
    <property type="entry name" value="METHYLPHOSPHONATE SYNTHASE"/>
    <property type="match status" value="1"/>
</dbReference>
<dbReference type="Pfam" id="PF01381">
    <property type="entry name" value="HTH_3"/>
    <property type="match status" value="1"/>
</dbReference>
<evidence type="ECO:0000259" key="2">
    <source>
        <dbReference type="PROSITE" id="PS50943"/>
    </source>
</evidence>
<dbReference type="InterPro" id="IPR010982">
    <property type="entry name" value="Lambda_DNA-bd_dom_sf"/>
</dbReference>
<dbReference type="SUPFAM" id="SSF51182">
    <property type="entry name" value="RmlC-like cupins"/>
    <property type="match status" value="1"/>
</dbReference>